<evidence type="ECO:0000256" key="2">
    <source>
        <dbReference type="ARBA" id="ARBA00022748"/>
    </source>
</evidence>
<dbReference type="CDD" id="cd02966">
    <property type="entry name" value="TlpA_like_family"/>
    <property type="match status" value="1"/>
</dbReference>
<proteinExistence type="predicted"/>
<keyword evidence="10" id="KW-1185">Reference proteome</keyword>
<dbReference type="SUPFAM" id="SSF52833">
    <property type="entry name" value="Thioredoxin-like"/>
    <property type="match status" value="1"/>
</dbReference>
<sequence>MRARLAVGVLAAALVLSGCSSGSDAVVQGGSFQFVSPGGKTEISYDPPSSRGTIGTLSGPDLLDPTRSVSVDDFAGQVVVLNIWGQWCAPCRVETPELEDVYTATQASGVAFLGLNVKDPNISAPQDYVRDTGITYPSIWDPSYRTLVALGGDFPTSTTPSTVVLDREHRVAQIFIGRVTAAQLRPVVERLAAESPAPSQSPPTTGASSTTVPVPTS</sequence>
<name>A0ABY6P0S9_9NOCA</name>
<evidence type="ECO:0000256" key="6">
    <source>
        <dbReference type="SAM" id="MobiDB-lite"/>
    </source>
</evidence>
<evidence type="ECO:0000256" key="7">
    <source>
        <dbReference type="SAM" id="SignalP"/>
    </source>
</evidence>
<evidence type="ECO:0000256" key="5">
    <source>
        <dbReference type="ARBA" id="ARBA00023284"/>
    </source>
</evidence>
<evidence type="ECO:0000313" key="10">
    <source>
        <dbReference type="Proteomes" id="UP001164965"/>
    </source>
</evidence>
<comment type="subcellular location">
    <subcellularLocation>
        <location evidence="1">Cell envelope</location>
    </subcellularLocation>
</comment>
<keyword evidence="3" id="KW-0735">Signal-anchor</keyword>
<dbReference type="PROSITE" id="PS51352">
    <property type="entry name" value="THIOREDOXIN_2"/>
    <property type="match status" value="1"/>
</dbReference>
<dbReference type="PROSITE" id="PS51257">
    <property type="entry name" value="PROKAR_LIPOPROTEIN"/>
    <property type="match status" value="1"/>
</dbReference>
<dbReference type="InterPro" id="IPR017937">
    <property type="entry name" value="Thioredoxin_CS"/>
</dbReference>
<protein>
    <submittedName>
        <fullName evidence="9">TlpA family protein disulfide reductase</fullName>
    </submittedName>
</protein>
<dbReference type="RefSeq" id="WP_265383358.1">
    <property type="nucleotide sequence ID" value="NZ_CP110615.1"/>
</dbReference>
<feature type="compositionally biased region" description="Low complexity" evidence="6">
    <location>
        <begin position="195"/>
        <end position="217"/>
    </location>
</feature>
<gene>
    <name evidence="9" type="ORF">RHODO2019_01775</name>
</gene>
<evidence type="ECO:0000259" key="8">
    <source>
        <dbReference type="PROSITE" id="PS51352"/>
    </source>
</evidence>
<feature type="signal peptide" evidence="7">
    <location>
        <begin position="1"/>
        <end position="25"/>
    </location>
</feature>
<evidence type="ECO:0000256" key="4">
    <source>
        <dbReference type="ARBA" id="ARBA00023157"/>
    </source>
</evidence>
<dbReference type="Proteomes" id="UP001164965">
    <property type="component" value="Chromosome"/>
</dbReference>
<evidence type="ECO:0000313" key="9">
    <source>
        <dbReference type="EMBL" id="UZJ25252.1"/>
    </source>
</evidence>
<dbReference type="PANTHER" id="PTHR42852:SF6">
    <property type="entry name" value="THIOL:DISULFIDE INTERCHANGE PROTEIN DSBE"/>
    <property type="match status" value="1"/>
</dbReference>
<dbReference type="EMBL" id="CP110615">
    <property type="protein sequence ID" value="UZJ25252.1"/>
    <property type="molecule type" value="Genomic_DNA"/>
</dbReference>
<dbReference type="PROSITE" id="PS00194">
    <property type="entry name" value="THIOREDOXIN_1"/>
    <property type="match status" value="1"/>
</dbReference>
<accession>A0ABY6P0S9</accession>
<dbReference type="InterPro" id="IPR000866">
    <property type="entry name" value="AhpC/TSA"/>
</dbReference>
<dbReference type="Gene3D" id="3.40.30.10">
    <property type="entry name" value="Glutaredoxin"/>
    <property type="match status" value="1"/>
</dbReference>
<evidence type="ECO:0000256" key="3">
    <source>
        <dbReference type="ARBA" id="ARBA00022968"/>
    </source>
</evidence>
<keyword evidence="2" id="KW-0201">Cytochrome c-type biogenesis</keyword>
<keyword evidence="7" id="KW-0732">Signal</keyword>
<organism evidence="9 10">
    <name type="scientific">Rhodococcus antarcticus</name>
    <dbReference type="NCBI Taxonomy" id="2987751"/>
    <lineage>
        <taxon>Bacteria</taxon>
        <taxon>Bacillati</taxon>
        <taxon>Actinomycetota</taxon>
        <taxon>Actinomycetes</taxon>
        <taxon>Mycobacteriales</taxon>
        <taxon>Nocardiaceae</taxon>
        <taxon>Rhodococcus</taxon>
    </lineage>
</organism>
<feature type="chain" id="PRO_5046761892" evidence="7">
    <location>
        <begin position="26"/>
        <end position="217"/>
    </location>
</feature>
<dbReference type="Pfam" id="PF00578">
    <property type="entry name" value="AhpC-TSA"/>
    <property type="match status" value="1"/>
</dbReference>
<dbReference type="InterPro" id="IPR036249">
    <property type="entry name" value="Thioredoxin-like_sf"/>
</dbReference>
<evidence type="ECO:0000256" key="1">
    <source>
        <dbReference type="ARBA" id="ARBA00004196"/>
    </source>
</evidence>
<dbReference type="PANTHER" id="PTHR42852">
    <property type="entry name" value="THIOL:DISULFIDE INTERCHANGE PROTEIN DSBE"/>
    <property type="match status" value="1"/>
</dbReference>
<keyword evidence="4" id="KW-1015">Disulfide bond</keyword>
<keyword evidence="3" id="KW-0812">Transmembrane</keyword>
<reference evidence="9" key="1">
    <citation type="submission" date="2022-10" db="EMBL/GenBank/DDBJ databases">
        <title>Rhodococcus sp.75.</title>
        <authorList>
            <person name="Sun M."/>
        </authorList>
    </citation>
    <scope>NUCLEOTIDE SEQUENCE</scope>
    <source>
        <strain evidence="9">75</strain>
    </source>
</reference>
<feature type="domain" description="Thioredoxin" evidence="8">
    <location>
        <begin position="36"/>
        <end position="193"/>
    </location>
</feature>
<feature type="region of interest" description="Disordered" evidence="6">
    <location>
        <begin position="192"/>
        <end position="217"/>
    </location>
</feature>
<dbReference type="InterPro" id="IPR050553">
    <property type="entry name" value="Thioredoxin_ResA/DsbE_sf"/>
</dbReference>
<dbReference type="InterPro" id="IPR013766">
    <property type="entry name" value="Thioredoxin_domain"/>
</dbReference>
<keyword evidence="5" id="KW-0676">Redox-active center</keyword>